<dbReference type="AlphaFoldDB" id="A0A6P3XRS9"/>
<dbReference type="RefSeq" id="XP_014481079.1">
    <property type="nucleotide sequence ID" value="XM_014625593.1"/>
</dbReference>
<dbReference type="GO" id="GO:0005739">
    <property type="term" value="C:mitochondrion"/>
    <property type="evidence" value="ECO:0007669"/>
    <property type="project" value="TreeGrafter"/>
</dbReference>
<dbReference type="GeneID" id="106747736"/>
<dbReference type="Proteomes" id="UP000515204">
    <property type="component" value="Unplaced"/>
</dbReference>
<dbReference type="KEGG" id="dqu:106747736"/>
<dbReference type="PANTHER" id="PTHR13192">
    <property type="entry name" value="MY011 PROTEIN"/>
    <property type="match status" value="1"/>
</dbReference>
<dbReference type="InterPro" id="IPR019362">
    <property type="entry name" value="MMADHC"/>
</dbReference>
<evidence type="ECO:0000313" key="1">
    <source>
        <dbReference type="Proteomes" id="UP000515204"/>
    </source>
</evidence>
<evidence type="ECO:0000313" key="3">
    <source>
        <dbReference type="RefSeq" id="XP_014481081.1"/>
    </source>
</evidence>
<sequence>MLCIKYGKRFSTPPLFNTLMRALYFRRSDRSTNSYINANGDSLDGVRSNMLDANSNWELLTPNGFRFYLPGSVGLAWLDVTTTAQMKTQFLETYDDEKFENLLNDRNKYQANMIKWKNVHSTLKCTAQECPVLLRKGIEELFPGTLLDMAASDLTIITISQKANPKLLRWRTDVETEKLAKYFVLAAVDMCLKLKMNGYWADFINPFSGQPYFTPRKDSNLYKTDERFRCLGFKVEEKKNCRIITADDSPRNFVGSLYTTAPSNTKFLKELINNN</sequence>
<protein>
    <submittedName>
        <fullName evidence="2 3">Methylmalonic aciduria and homocystinuria type D homolog, mitochondrial</fullName>
    </submittedName>
</protein>
<dbReference type="RefSeq" id="XP_014481081.1">
    <property type="nucleotide sequence ID" value="XM_014625595.1"/>
</dbReference>
<reference evidence="2 3" key="1">
    <citation type="submission" date="2025-04" db="UniProtKB">
        <authorList>
            <consortium name="RefSeq"/>
        </authorList>
    </citation>
    <scope>IDENTIFICATION</scope>
</reference>
<dbReference type="GO" id="GO:0009235">
    <property type="term" value="P:cobalamin metabolic process"/>
    <property type="evidence" value="ECO:0007669"/>
    <property type="project" value="InterPro"/>
</dbReference>
<proteinExistence type="predicted"/>
<name>A0A6P3XRS9_DINQU</name>
<dbReference type="Pfam" id="PF10229">
    <property type="entry name" value="MMADHC"/>
    <property type="match status" value="1"/>
</dbReference>
<keyword evidence="1" id="KW-1185">Reference proteome</keyword>
<gene>
    <name evidence="2 3" type="primary">LOC106747736</name>
</gene>
<organism evidence="1 3">
    <name type="scientific">Dinoponera quadriceps</name>
    <name type="common">South American ant</name>
    <dbReference type="NCBI Taxonomy" id="609295"/>
    <lineage>
        <taxon>Eukaryota</taxon>
        <taxon>Metazoa</taxon>
        <taxon>Ecdysozoa</taxon>
        <taxon>Arthropoda</taxon>
        <taxon>Hexapoda</taxon>
        <taxon>Insecta</taxon>
        <taxon>Pterygota</taxon>
        <taxon>Neoptera</taxon>
        <taxon>Endopterygota</taxon>
        <taxon>Hymenoptera</taxon>
        <taxon>Apocrita</taxon>
        <taxon>Aculeata</taxon>
        <taxon>Formicoidea</taxon>
        <taxon>Formicidae</taxon>
        <taxon>Ponerinae</taxon>
        <taxon>Ponerini</taxon>
        <taxon>Dinoponera</taxon>
    </lineage>
</organism>
<accession>A0A6P3XRS9</accession>
<dbReference type="OrthoDB" id="10263782at2759"/>
<dbReference type="PANTHER" id="PTHR13192:SF3">
    <property type="entry name" value="COBALAMIN TRAFFICKING PROTEIN CBLD"/>
    <property type="match status" value="1"/>
</dbReference>
<evidence type="ECO:0000313" key="2">
    <source>
        <dbReference type="RefSeq" id="XP_014481079.1"/>
    </source>
</evidence>